<feature type="transmembrane region" description="Helical" evidence="2">
    <location>
        <begin position="907"/>
        <end position="940"/>
    </location>
</feature>
<dbReference type="GO" id="GO:0005886">
    <property type="term" value="C:plasma membrane"/>
    <property type="evidence" value="ECO:0007669"/>
    <property type="project" value="TreeGrafter"/>
</dbReference>
<dbReference type="RefSeq" id="WP_189463418.1">
    <property type="nucleotide sequence ID" value="NZ_BMXN01000007.1"/>
</dbReference>
<dbReference type="Pfam" id="PF00873">
    <property type="entry name" value="ACR_tran"/>
    <property type="match status" value="1"/>
</dbReference>
<dbReference type="Gene3D" id="1.20.1640.10">
    <property type="entry name" value="Multidrug efflux transporter AcrB transmembrane domain"/>
    <property type="match status" value="2"/>
</dbReference>
<dbReference type="GO" id="GO:0042910">
    <property type="term" value="F:xenobiotic transmembrane transporter activity"/>
    <property type="evidence" value="ECO:0007669"/>
    <property type="project" value="TreeGrafter"/>
</dbReference>
<dbReference type="Gene3D" id="3.30.70.1440">
    <property type="entry name" value="Multidrug efflux transporter AcrB pore domain"/>
    <property type="match status" value="1"/>
</dbReference>
<dbReference type="Gene3D" id="3.30.2090.10">
    <property type="entry name" value="Multidrug efflux transporter AcrB TolC docking domain, DN and DC subdomains"/>
    <property type="match status" value="2"/>
</dbReference>
<dbReference type="SUPFAM" id="SSF82693">
    <property type="entry name" value="Multidrug efflux transporter AcrB pore domain, PN1, PN2, PC1 and PC2 subdomains"/>
    <property type="match status" value="3"/>
</dbReference>
<dbReference type="Gene3D" id="3.30.70.1430">
    <property type="entry name" value="Multidrug efflux transporter AcrB pore domain"/>
    <property type="match status" value="2"/>
</dbReference>
<dbReference type="SUPFAM" id="SSF82866">
    <property type="entry name" value="Multidrug efflux transporter AcrB transmembrane domain"/>
    <property type="match status" value="2"/>
</dbReference>
<feature type="transmembrane region" description="Helical" evidence="2">
    <location>
        <begin position="389"/>
        <end position="413"/>
    </location>
</feature>
<sequence>MNIAKLSIERPLNTWLIVVICLLGGIWGFNTVGKLEDPAFTIPNAIINTPYPGATAVEVEEEVTERLERAIQEMEQIDVIESKSLPGRSEIQVEVHASYRSHELPQIWDELRHKINDAQGDLPDGVLGSQVNDDFGEVYGLFYAVTADGFTTREIRDISTFLQRELLAVPGVARVTTAGEREETIYIDISNERLTTLGIPIDQVINTIQTENAVEDAGSLRVGERQVRLVARSDIDSTALIEAIRIGRPGTTEQVSLVDIATVYREPSDQPNQLIRYNGEDAFTLGIAGAANDNIIEVGEAVEARMEELKSRLPLGVELHPLYEQHHVVNDAINDFLLNLAMSVAIVIGVLCLAMGWRIGVVVGSTLLLTVLGTLLFMGLLNIEMERISLGALIIAMGMLVDNAIVVAEGMVTNIKRGQRAKEAAGSAAKRAQLPLLGATVIGIMAFAGIGLSDDVTGEFLYSLFMVILVSLMLSWLLAITVTPLFGYYLLRQKGDDEEQPADEQQAGERQDENEEENDDEPSKRELYGGLLYRAYRRVLLLALGMRIVTVSALVLITAVCLWAFSLIPQSFFPDSNTPLFFVNVELPQGTDIRSTADYAADIEAYILEQEDVVSVASFIGQGATRFMLTYAPEQPNTAYAQFIVRTEDLDAIPALDQRFYRELNEAFPSAQVRTQRLQFGPGDGADIEARFQGPSPEVLRSLADQAQRIMADSPYLIDQRTDWRQQELVVRPRINEERARIAGVSREDITQTLQFASSGIRAGTYREGEHLLPIVARPPAAERDDVALLENRNVWSAAQQRFVPISQVVSSFDTDSEEALIQRRNRVRTLTVGADPAEGYTAAQAFDGIREEIEAMTLPPGYQLNWGGEHEDSGDAQEALAQQLPISLLVMLLTSILLFGKLKQPLIIWLVVPMSVCGVVIGLLVTGLPFSFTALLGMLSLSGMLMKNAIVLVDEIDGQIKEGKARFSALVDASVSRLRPVFLAAGTTILGMLPLLADAFFNSMAVTIMGGLAFASLLTLIAVPTLYAMLFHISSDEVDS</sequence>
<dbReference type="SUPFAM" id="SSF82714">
    <property type="entry name" value="Multidrug efflux transporter AcrB TolC docking domain, DN and DC subdomains"/>
    <property type="match status" value="2"/>
</dbReference>
<feature type="region of interest" description="Disordered" evidence="1">
    <location>
        <begin position="497"/>
        <end position="523"/>
    </location>
</feature>
<dbReference type="PANTHER" id="PTHR32063:SF18">
    <property type="entry name" value="CATION EFFLUX SYSTEM PROTEIN"/>
    <property type="match status" value="1"/>
</dbReference>
<feature type="transmembrane region" description="Helical" evidence="2">
    <location>
        <begin position="434"/>
        <end position="452"/>
    </location>
</feature>
<dbReference type="InterPro" id="IPR001036">
    <property type="entry name" value="Acrflvin-R"/>
</dbReference>
<evidence type="ECO:0000313" key="4">
    <source>
        <dbReference type="Proteomes" id="UP000623776"/>
    </source>
</evidence>
<comment type="caution">
    <text evidence="3">The sequence shown here is derived from an EMBL/GenBank/DDBJ whole genome shotgun (WGS) entry which is preliminary data.</text>
</comment>
<dbReference type="PANTHER" id="PTHR32063">
    <property type="match status" value="1"/>
</dbReference>
<dbReference type="AlphaFoldDB" id="A0A8H9LXA1"/>
<evidence type="ECO:0000256" key="1">
    <source>
        <dbReference type="SAM" id="MobiDB-lite"/>
    </source>
</evidence>
<reference evidence="4" key="1">
    <citation type="journal article" date="2019" name="Int. J. Syst. Evol. Microbiol.">
        <title>The Global Catalogue of Microorganisms (GCM) 10K type strain sequencing project: providing services to taxonomists for standard genome sequencing and annotation.</title>
        <authorList>
            <consortium name="The Broad Institute Genomics Platform"/>
            <consortium name="The Broad Institute Genome Sequencing Center for Infectious Disease"/>
            <person name="Wu L."/>
            <person name="Ma J."/>
        </authorList>
    </citation>
    <scope>NUCLEOTIDE SEQUENCE [LARGE SCALE GENOMIC DNA]</scope>
    <source>
        <strain evidence="4">KCTC 22154</strain>
    </source>
</reference>
<feature type="transmembrane region" description="Helical" evidence="2">
    <location>
        <begin position="464"/>
        <end position="491"/>
    </location>
</feature>
<name>A0A8H9LXA1_9GAMM</name>
<feature type="transmembrane region" description="Helical" evidence="2">
    <location>
        <begin position="881"/>
        <end position="900"/>
    </location>
</feature>
<feature type="transmembrane region" description="Helical" evidence="2">
    <location>
        <begin position="1009"/>
        <end position="1031"/>
    </location>
</feature>
<gene>
    <name evidence="3" type="ORF">GCM10007157_16940</name>
</gene>
<feature type="transmembrane region" description="Helical" evidence="2">
    <location>
        <begin position="12"/>
        <end position="29"/>
    </location>
</feature>
<dbReference type="Gene3D" id="3.30.70.1320">
    <property type="entry name" value="Multidrug efflux transporter AcrB pore domain like"/>
    <property type="match status" value="1"/>
</dbReference>
<dbReference type="Proteomes" id="UP000623776">
    <property type="component" value="Unassembled WGS sequence"/>
</dbReference>
<dbReference type="EMBL" id="BMXN01000007">
    <property type="protein sequence ID" value="GGW25497.1"/>
    <property type="molecule type" value="Genomic_DNA"/>
</dbReference>
<proteinExistence type="predicted"/>
<accession>A0A8H9LXA1</accession>
<dbReference type="InterPro" id="IPR027463">
    <property type="entry name" value="AcrB_DN_DC_subdom"/>
</dbReference>
<keyword evidence="4" id="KW-1185">Reference proteome</keyword>
<feature type="transmembrane region" description="Helical" evidence="2">
    <location>
        <begin position="982"/>
        <end position="1002"/>
    </location>
</feature>
<organism evidence="3 4">
    <name type="scientific">Vreelandella hamiltonii</name>
    <dbReference type="NCBI Taxonomy" id="502829"/>
    <lineage>
        <taxon>Bacteria</taxon>
        <taxon>Pseudomonadati</taxon>
        <taxon>Pseudomonadota</taxon>
        <taxon>Gammaproteobacteria</taxon>
        <taxon>Oceanospirillales</taxon>
        <taxon>Halomonadaceae</taxon>
        <taxon>Vreelandella</taxon>
    </lineage>
</organism>
<keyword evidence="2" id="KW-0812">Transmembrane</keyword>
<evidence type="ECO:0000256" key="2">
    <source>
        <dbReference type="SAM" id="Phobius"/>
    </source>
</evidence>
<protein>
    <submittedName>
        <fullName evidence="3">Multidrug transporter AcrB</fullName>
    </submittedName>
</protein>
<feature type="transmembrane region" description="Helical" evidence="2">
    <location>
        <begin position="361"/>
        <end position="383"/>
    </location>
</feature>
<keyword evidence="2" id="KW-0472">Membrane</keyword>
<feature type="transmembrane region" description="Helical" evidence="2">
    <location>
        <begin position="539"/>
        <end position="565"/>
    </location>
</feature>
<dbReference type="PRINTS" id="PR00702">
    <property type="entry name" value="ACRIFLAVINRP"/>
</dbReference>
<feature type="transmembrane region" description="Helical" evidence="2">
    <location>
        <begin position="336"/>
        <end position="354"/>
    </location>
</feature>
<evidence type="ECO:0000313" key="3">
    <source>
        <dbReference type="EMBL" id="GGW25497.1"/>
    </source>
</evidence>
<keyword evidence="2" id="KW-1133">Transmembrane helix</keyword>